<feature type="binding site" evidence="4">
    <location>
        <position position="179"/>
    </location>
    <ligand>
        <name>NADP(+)</name>
        <dbReference type="ChEBI" id="CHEBI:58349"/>
    </ligand>
</feature>
<evidence type="ECO:0000256" key="2">
    <source>
        <dbReference type="ARBA" id="ARBA00023235"/>
    </source>
</evidence>
<dbReference type="Pfam" id="PF01370">
    <property type="entry name" value="Epimerase"/>
    <property type="match status" value="1"/>
</dbReference>
<comment type="function">
    <text evidence="4">Catalyzes the interconversion between ADP-D-glycero-beta-D-manno-heptose and ADP-L-glycero-beta-D-manno-heptose via an epimerization at carbon 6 of the heptose.</text>
</comment>
<feature type="binding site" evidence="4">
    <location>
        <position position="53"/>
    </location>
    <ligand>
        <name>NADP(+)</name>
        <dbReference type="ChEBI" id="CHEBI:58349"/>
    </ligand>
</feature>
<dbReference type="GO" id="GO:0005975">
    <property type="term" value="P:carbohydrate metabolic process"/>
    <property type="evidence" value="ECO:0007669"/>
    <property type="project" value="UniProtKB-UniRule"/>
</dbReference>
<feature type="binding site" evidence="4">
    <location>
        <position position="171"/>
    </location>
    <ligand>
        <name>NADP(+)</name>
        <dbReference type="ChEBI" id="CHEBI:58349"/>
    </ligand>
</feature>
<feature type="binding site" evidence="4">
    <location>
        <begin position="31"/>
        <end position="32"/>
    </location>
    <ligand>
        <name>NADP(+)</name>
        <dbReference type="ChEBI" id="CHEBI:58349"/>
    </ligand>
</feature>
<dbReference type="GO" id="GO:0008712">
    <property type="term" value="F:ADP-glyceromanno-heptose 6-epimerase activity"/>
    <property type="evidence" value="ECO:0007669"/>
    <property type="project" value="UniProtKB-UniRule"/>
</dbReference>
<feature type="binding site" evidence="4">
    <location>
        <position position="92"/>
    </location>
    <ligand>
        <name>NADP(+)</name>
        <dbReference type="ChEBI" id="CHEBI:58349"/>
    </ligand>
</feature>
<comment type="pathway">
    <text evidence="4">Nucleotide-sugar biosynthesis; ADP-L-glycero-beta-D-manno-heptose biosynthesis; ADP-L-glycero-beta-D-manno-heptose from D-glycero-beta-D-manno-heptose 7-phosphate: step 4/4.</text>
</comment>
<organism evidence="6">
    <name type="scientific">uncultured delta proteobacterium</name>
    <dbReference type="NCBI Taxonomy" id="34034"/>
    <lineage>
        <taxon>Bacteria</taxon>
        <taxon>Deltaproteobacteria</taxon>
        <taxon>environmental samples</taxon>
    </lineage>
</organism>
<feature type="binding site" evidence="4">
    <location>
        <position position="188"/>
    </location>
    <ligand>
        <name>substrate</name>
    </ligand>
</feature>
<dbReference type="AlphaFoldDB" id="A0A212JPS7"/>
<feature type="binding site" evidence="4">
    <location>
        <begin position="202"/>
        <end position="205"/>
    </location>
    <ligand>
        <name>substrate</name>
    </ligand>
</feature>
<dbReference type="UniPathway" id="UPA00356">
    <property type="reaction ID" value="UER00440"/>
</dbReference>
<name>A0A212JPS7_9DELT</name>
<feature type="active site" description="Proton acceptor" evidence="4">
    <location>
        <position position="143"/>
    </location>
</feature>
<sequence>MYIVTGGAGMIGSAMIWKLNALGITDILVVDHLGTSEKWKNLVNRAFTEYMPREIFLEKITRDALGYAIEGIFHMGACSSTTERDADYLFSNNTEYTKTLVRYALGKGIRIINASSAATYGNGAHGFDDNPEGLPRYKPLNAYGYSKHLVDLWAMREGVQDSFVSLKFFNVYGPNEYHKGDMRSVVAKAFLQVLETGRVRLFASDRAEYPDGGQMRDFIYVKDCADAMWWLMEHGNVNGLFNMGTGKARTWNDLARALFAGMGREERIEFIPLPEQLRGKYQYFTEAPMDRLALTGCPMPRHTLEDGVADYVRNYLTQDDPYL</sequence>
<dbReference type="InterPro" id="IPR036291">
    <property type="entry name" value="NAD(P)-bd_dom_sf"/>
</dbReference>
<comment type="domain">
    <text evidence="4">Contains a large N-terminal NADP-binding domain, and a smaller C-terminal substrate-binding domain.</text>
</comment>
<reference evidence="6" key="1">
    <citation type="submission" date="2016-04" db="EMBL/GenBank/DDBJ databases">
        <authorList>
            <person name="Evans L.H."/>
            <person name="Alamgir A."/>
            <person name="Owens N."/>
            <person name="Weber N.D."/>
            <person name="Virtaneva K."/>
            <person name="Barbian K."/>
            <person name="Babar A."/>
            <person name="Rosenke K."/>
        </authorList>
    </citation>
    <scope>NUCLEOTIDE SEQUENCE</scope>
    <source>
        <strain evidence="6">86</strain>
    </source>
</reference>
<dbReference type="SUPFAM" id="SSF51735">
    <property type="entry name" value="NAD(P)-binding Rossmann-fold domains"/>
    <property type="match status" value="1"/>
</dbReference>
<dbReference type="PANTHER" id="PTHR43103">
    <property type="entry name" value="NUCLEOSIDE-DIPHOSPHATE-SUGAR EPIMERASE"/>
    <property type="match status" value="1"/>
</dbReference>
<feature type="binding site" evidence="4">
    <location>
        <begin position="75"/>
        <end position="79"/>
    </location>
    <ligand>
        <name>NADP(+)</name>
        <dbReference type="ChEBI" id="CHEBI:58349"/>
    </ligand>
</feature>
<feature type="binding site" evidence="4">
    <location>
        <position position="170"/>
    </location>
    <ligand>
        <name>substrate</name>
    </ligand>
</feature>
<evidence type="ECO:0000313" key="6">
    <source>
        <dbReference type="EMBL" id="SBW01443.1"/>
    </source>
</evidence>
<dbReference type="PANTHER" id="PTHR43103:SF3">
    <property type="entry name" value="ADP-L-GLYCERO-D-MANNO-HEPTOSE-6-EPIMERASE"/>
    <property type="match status" value="1"/>
</dbReference>
<dbReference type="NCBIfam" id="TIGR02197">
    <property type="entry name" value="heptose_epim"/>
    <property type="match status" value="1"/>
</dbReference>
<evidence type="ECO:0000259" key="5">
    <source>
        <dbReference type="Pfam" id="PF01370"/>
    </source>
</evidence>
<feature type="binding site" evidence="4">
    <location>
        <position position="181"/>
    </location>
    <ligand>
        <name>substrate</name>
    </ligand>
</feature>
<keyword evidence="2 4" id="KW-0413">Isomerase</keyword>
<dbReference type="EMBL" id="FLUQ01000001">
    <property type="protein sequence ID" value="SBW01443.1"/>
    <property type="molecule type" value="Genomic_DNA"/>
</dbReference>
<dbReference type="CDD" id="cd05248">
    <property type="entry name" value="ADP_GME_SDR_e"/>
    <property type="match status" value="1"/>
</dbReference>
<comment type="similarity">
    <text evidence="4">Belongs to the NAD(P)-dependent epimerase/dehydratase family. HldD subfamily.</text>
</comment>
<comment type="subunit">
    <text evidence="4">Homopentamer.</text>
</comment>
<dbReference type="InterPro" id="IPR001509">
    <property type="entry name" value="Epimerase_deHydtase"/>
</dbReference>
<feature type="binding site" evidence="4">
    <location>
        <position position="281"/>
    </location>
    <ligand>
        <name>substrate</name>
    </ligand>
</feature>
<dbReference type="HAMAP" id="MF_01601">
    <property type="entry name" value="Heptose_epimerase"/>
    <property type="match status" value="1"/>
</dbReference>
<feature type="active site" description="Proton acceptor" evidence="4">
    <location>
        <position position="179"/>
    </location>
</feature>
<dbReference type="Gene3D" id="3.40.50.720">
    <property type="entry name" value="NAD(P)-binding Rossmann-like Domain"/>
    <property type="match status" value="1"/>
</dbReference>
<dbReference type="InterPro" id="IPR011912">
    <property type="entry name" value="Heptose_epim"/>
</dbReference>
<dbReference type="EC" id="5.1.3.20" evidence="4"/>
<keyword evidence="1 4" id="KW-0521">NADP</keyword>
<evidence type="ECO:0000256" key="3">
    <source>
        <dbReference type="ARBA" id="ARBA00023277"/>
    </source>
</evidence>
<evidence type="ECO:0000256" key="1">
    <source>
        <dbReference type="ARBA" id="ARBA00022857"/>
    </source>
</evidence>
<gene>
    <name evidence="4 6" type="primary">hldD</name>
    <name evidence="6" type="ORF">KL86DPRO_11970</name>
</gene>
<dbReference type="GO" id="GO:0050661">
    <property type="term" value="F:NADP binding"/>
    <property type="evidence" value="ECO:0007669"/>
    <property type="project" value="InterPro"/>
</dbReference>
<feature type="binding site" evidence="4">
    <location>
        <begin position="10"/>
        <end position="11"/>
    </location>
    <ligand>
        <name>NADP(+)</name>
        <dbReference type="ChEBI" id="CHEBI:58349"/>
    </ligand>
</feature>
<feature type="binding site" evidence="4">
    <location>
        <position position="38"/>
    </location>
    <ligand>
        <name>NADP(+)</name>
        <dbReference type="ChEBI" id="CHEBI:58349"/>
    </ligand>
</feature>
<feature type="binding site" evidence="4">
    <location>
        <position position="216"/>
    </location>
    <ligand>
        <name>substrate</name>
    </ligand>
</feature>
<proteinExistence type="inferred from homology"/>
<comment type="cofactor">
    <cofactor evidence="4">
        <name>NADP(+)</name>
        <dbReference type="ChEBI" id="CHEBI:58349"/>
    </cofactor>
    <text evidence="4">Binds 1 NADP(+) per subunit.</text>
</comment>
<dbReference type="Gene3D" id="3.90.25.10">
    <property type="entry name" value="UDP-galactose 4-epimerase, domain 1"/>
    <property type="match status" value="1"/>
</dbReference>
<protein>
    <recommendedName>
        <fullName evidence="4">ADP-L-glycero-D-manno-heptose-6-epimerase</fullName>
        <ecNumber evidence="4">5.1.3.20</ecNumber>
    </recommendedName>
    <alternativeName>
        <fullName evidence="4">ADP-L-glycero-beta-D-manno-heptose-6-epimerase</fullName>
        <shortName evidence="4">ADP-glyceromanno-heptose 6-epimerase</shortName>
        <shortName evidence="4">ADP-hep 6-epimerase</shortName>
        <shortName evidence="4">AGME</shortName>
    </alternativeName>
</protein>
<dbReference type="GO" id="GO:0097171">
    <property type="term" value="P:ADP-L-glycero-beta-D-manno-heptose biosynthetic process"/>
    <property type="evidence" value="ECO:0007669"/>
    <property type="project" value="UniProtKB-UniPathway"/>
</dbReference>
<feature type="binding site" evidence="4">
    <location>
        <position position="147"/>
    </location>
    <ligand>
        <name>NADP(+)</name>
        <dbReference type="ChEBI" id="CHEBI:58349"/>
    </ligand>
</feature>
<keyword evidence="3 4" id="KW-0119">Carbohydrate metabolism</keyword>
<accession>A0A212JPS7</accession>
<evidence type="ECO:0000256" key="4">
    <source>
        <dbReference type="HAMAP-Rule" id="MF_01601"/>
    </source>
</evidence>
<comment type="catalytic activity">
    <reaction evidence="4">
        <text>ADP-D-glycero-beta-D-manno-heptose = ADP-L-glycero-beta-D-manno-heptose</text>
        <dbReference type="Rhea" id="RHEA:17577"/>
        <dbReference type="ChEBI" id="CHEBI:59967"/>
        <dbReference type="ChEBI" id="CHEBI:61506"/>
        <dbReference type="EC" id="5.1.3.20"/>
    </reaction>
</comment>
<feature type="domain" description="NAD-dependent epimerase/dehydratase" evidence="5">
    <location>
        <begin position="3"/>
        <end position="244"/>
    </location>
</feature>